<dbReference type="InterPro" id="IPR029149">
    <property type="entry name" value="Creatin/AminoP/Spt16_N"/>
</dbReference>
<keyword evidence="4" id="KW-0464">Manganese</keyword>
<dbReference type="SUPFAM" id="SSF55920">
    <property type="entry name" value="Creatinase/aminopeptidase"/>
    <property type="match status" value="1"/>
</dbReference>
<evidence type="ECO:0000313" key="9">
    <source>
        <dbReference type="Proteomes" id="UP000476332"/>
    </source>
</evidence>
<name>A0A6L9MCH5_9HYPH</name>
<organism evidence="8 9">
    <name type="scientific">Aurantimonas aggregata</name>
    <dbReference type="NCBI Taxonomy" id="2047720"/>
    <lineage>
        <taxon>Bacteria</taxon>
        <taxon>Pseudomonadati</taxon>
        <taxon>Pseudomonadota</taxon>
        <taxon>Alphaproteobacteria</taxon>
        <taxon>Hyphomicrobiales</taxon>
        <taxon>Aurantimonadaceae</taxon>
        <taxon>Aurantimonas</taxon>
    </lineage>
</organism>
<dbReference type="Pfam" id="PF00557">
    <property type="entry name" value="Peptidase_M24"/>
    <property type="match status" value="1"/>
</dbReference>
<dbReference type="AlphaFoldDB" id="A0A6L9MCH5"/>
<dbReference type="EMBL" id="JAAAMJ010000001">
    <property type="protein sequence ID" value="NDV85514.1"/>
    <property type="molecule type" value="Genomic_DNA"/>
</dbReference>
<evidence type="ECO:0000259" key="5">
    <source>
        <dbReference type="Pfam" id="PF00557"/>
    </source>
</evidence>
<dbReference type="PANTHER" id="PTHR43763">
    <property type="entry name" value="XAA-PRO AMINOPEPTIDASE 1"/>
    <property type="match status" value="1"/>
</dbReference>
<protein>
    <submittedName>
        <fullName evidence="8">M24 family metallopeptidase</fullName>
    </submittedName>
</protein>
<proteinExistence type="inferred from homology"/>
<accession>A0A6L9MCH5</accession>
<dbReference type="FunFam" id="3.90.230.10:FF:000007">
    <property type="entry name" value="Xaa-Pro aminopeptidase P"/>
    <property type="match status" value="1"/>
</dbReference>
<reference evidence="8 9" key="1">
    <citation type="submission" date="2020-01" db="EMBL/GenBank/DDBJ databases">
        <title>Genomes of bacteria type strains.</title>
        <authorList>
            <person name="Chen J."/>
            <person name="Zhu S."/>
            <person name="Chen J."/>
        </authorList>
    </citation>
    <scope>NUCLEOTIDE SEQUENCE [LARGE SCALE GENOMIC DNA]</scope>
    <source>
        <strain evidence="8 9">KCTC 52919</strain>
    </source>
</reference>
<dbReference type="RefSeq" id="WP_163042234.1">
    <property type="nucleotide sequence ID" value="NZ_JAAAMJ010000001.1"/>
</dbReference>
<evidence type="ECO:0000256" key="2">
    <source>
        <dbReference type="ARBA" id="ARBA00022723"/>
    </source>
</evidence>
<dbReference type="GO" id="GO:0005737">
    <property type="term" value="C:cytoplasm"/>
    <property type="evidence" value="ECO:0007669"/>
    <property type="project" value="UniProtKB-ARBA"/>
</dbReference>
<dbReference type="Gene3D" id="3.90.230.10">
    <property type="entry name" value="Creatinase/methionine aminopeptidase superfamily"/>
    <property type="match status" value="1"/>
</dbReference>
<dbReference type="Pfam" id="PF16188">
    <property type="entry name" value="Peptidase_M24_C"/>
    <property type="match status" value="1"/>
</dbReference>
<gene>
    <name evidence="8" type="ORF">GTW51_02255</name>
</gene>
<dbReference type="InterPro" id="IPR032416">
    <property type="entry name" value="Peptidase_M24_C"/>
</dbReference>
<feature type="domain" description="Creatinase N-terminal" evidence="6">
    <location>
        <begin position="17"/>
        <end position="147"/>
    </location>
</feature>
<evidence type="ECO:0000256" key="3">
    <source>
        <dbReference type="ARBA" id="ARBA00022801"/>
    </source>
</evidence>
<feature type="domain" description="Peptidase M24 C-terminal" evidence="7">
    <location>
        <begin position="547"/>
        <end position="606"/>
    </location>
</feature>
<dbReference type="InterPro" id="IPR000994">
    <property type="entry name" value="Pept_M24"/>
</dbReference>
<dbReference type="PANTHER" id="PTHR43763:SF6">
    <property type="entry name" value="XAA-PRO AMINOPEPTIDASE 1"/>
    <property type="match status" value="1"/>
</dbReference>
<evidence type="ECO:0000259" key="7">
    <source>
        <dbReference type="Pfam" id="PF16188"/>
    </source>
</evidence>
<comment type="similarity">
    <text evidence="1">Belongs to the peptidase M24B family.</text>
</comment>
<feature type="domain" description="Peptidase M24" evidence="5">
    <location>
        <begin position="319"/>
        <end position="535"/>
    </location>
</feature>
<dbReference type="Pfam" id="PF16189">
    <property type="entry name" value="Creatinase_N_2"/>
    <property type="match status" value="1"/>
</dbReference>
<dbReference type="InterPro" id="IPR050422">
    <property type="entry name" value="X-Pro_aminopeptidase_P"/>
</dbReference>
<dbReference type="InterPro" id="IPR033740">
    <property type="entry name" value="Pept_M24B"/>
</dbReference>
<evidence type="ECO:0000256" key="1">
    <source>
        <dbReference type="ARBA" id="ARBA00008766"/>
    </source>
</evidence>
<dbReference type="GO" id="GO:0070006">
    <property type="term" value="F:metalloaminopeptidase activity"/>
    <property type="evidence" value="ECO:0007669"/>
    <property type="project" value="InterPro"/>
</dbReference>
<dbReference type="Pfam" id="PF01321">
    <property type="entry name" value="Creatinase_N"/>
    <property type="match status" value="1"/>
</dbReference>
<dbReference type="Gene3D" id="3.40.350.10">
    <property type="entry name" value="Creatinase/prolidase N-terminal domain"/>
    <property type="match status" value="2"/>
</dbReference>
<dbReference type="Proteomes" id="UP000476332">
    <property type="component" value="Unassembled WGS sequence"/>
</dbReference>
<keyword evidence="3" id="KW-0378">Hydrolase</keyword>
<keyword evidence="9" id="KW-1185">Reference proteome</keyword>
<dbReference type="InterPro" id="IPR000587">
    <property type="entry name" value="Creatinase_N"/>
</dbReference>
<sequence>MFQNFDAASDSSGSAERVGRLRAALAEAGLDGFLVPRADEHQGEYIPDSAARLEWLTGFSGSAGTALVLADRAMILSDGRYTLQVRTQVDLAVFEPVSSVETPLAEFLPVAAAGKRIGYDPWLHTQGEIRTLTKALEKTGGTLVPTRGNPIDRIWNDRPAPPKGAAMVHPERFAGKAAADKLAEMAEKLADAKADATLLTDPASIAWSFNLRGSDVPHTPLMLAFAILRRDGRPTLFVDAEKLDSALRDHLAPLADIAAPDDFEAAVRREAAGRAIGVDPQLAAVRLATLVEEAGGTVVEMADPARLPRAIKNDGEIEGARAAQRRDGAAVTRFLAWIDGQAPGSVTEIGAAEKLEALRAEQGERDGQSLREISFDTIAGAGPNGAIVHYRVNRETDRTLEAGSLFLLDSGAQYQDGTTDITRTMPIGEPTDEMRQKFTLVLKGMIAISTARFPKGTRGVDLDPLARIALWKAGCDYAHGTGHGVGSFLAVHEGPQSISKRGMAVLEAGMILSNEPGYYREGAYGIRIENLVLVEPAAPIEGGDLPMHGFETLTLAPIDRRLVAPALMSPEEIVWLDAYHAGVAAALAPLLSDEDAAWLEAATRPLAATA</sequence>
<evidence type="ECO:0000313" key="8">
    <source>
        <dbReference type="EMBL" id="NDV85514.1"/>
    </source>
</evidence>
<comment type="caution">
    <text evidence="8">The sequence shown here is derived from an EMBL/GenBank/DDBJ whole genome shotgun (WGS) entry which is preliminary data.</text>
</comment>
<dbReference type="GO" id="GO:0046872">
    <property type="term" value="F:metal ion binding"/>
    <property type="evidence" value="ECO:0007669"/>
    <property type="project" value="UniProtKB-KW"/>
</dbReference>
<evidence type="ECO:0000259" key="6">
    <source>
        <dbReference type="Pfam" id="PF01321"/>
    </source>
</evidence>
<evidence type="ECO:0000256" key="4">
    <source>
        <dbReference type="ARBA" id="ARBA00023211"/>
    </source>
</evidence>
<dbReference type="CDD" id="cd01085">
    <property type="entry name" value="APP"/>
    <property type="match status" value="1"/>
</dbReference>
<dbReference type="SUPFAM" id="SSF53092">
    <property type="entry name" value="Creatinase/prolidase N-terminal domain"/>
    <property type="match status" value="1"/>
</dbReference>
<dbReference type="InterPro" id="IPR036005">
    <property type="entry name" value="Creatinase/aminopeptidase-like"/>
</dbReference>
<keyword evidence="2" id="KW-0479">Metal-binding</keyword>